<accession>A0A1G2E0W5</accession>
<evidence type="ECO:0000313" key="2">
    <source>
        <dbReference type="EMBL" id="OGZ19375.1"/>
    </source>
</evidence>
<dbReference type="EMBL" id="MHLU01000056">
    <property type="protein sequence ID" value="OGZ19375.1"/>
    <property type="molecule type" value="Genomic_DNA"/>
</dbReference>
<sequence>MSKELNNITNTVMGKIHEGKIKTRPKIYFILGSLLAFLGLVSSIVVSVFLLGLMRFLSRAHGPMGEYRLEQILLSFPWWAPVFAALGLISGIWLLRRYDFSYKIDFKIIIASFILAIISAGIFIDMTGLNDSWVRRGPMKGMMQKYLQEDGTQLNSGWGRRSGNW</sequence>
<name>A0A1G2E0W5_9BACT</name>
<organism evidence="2 3">
    <name type="scientific">Candidatus Lloydbacteria bacterium RIFOXYC12_FULL_46_25</name>
    <dbReference type="NCBI Taxonomy" id="1798670"/>
    <lineage>
        <taxon>Bacteria</taxon>
        <taxon>Candidatus Lloydiibacteriota</taxon>
    </lineage>
</organism>
<feature type="transmembrane region" description="Helical" evidence="1">
    <location>
        <begin position="108"/>
        <end position="129"/>
    </location>
</feature>
<dbReference type="Proteomes" id="UP000178106">
    <property type="component" value="Unassembled WGS sequence"/>
</dbReference>
<reference evidence="2 3" key="1">
    <citation type="journal article" date="2016" name="Nat. Commun.">
        <title>Thousands of microbial genomes shed light on interconnected biogeochemical processes in an aquifer system.</title>
        <authorList>
            <person name="Anantharaman K."/>
            <person name="Brown C.T."/>
            <person name="Hug L.A."/>
            <person name="Sharon I."/>
            <person name="Castelle C.J."/>
            <person name="Probst A.J."/>
            <person name="Thomas B.C."/>
            <person name="Singh A."/>
            <person name="Wilkins M.J."/>
            <person name="Karaoz U."/>
            <person name="Brodie E.L."/>
            <person name="Williams K.H."/>
            <person name="Hubbard S.S."/>
            <person name="Banfield J.F."/>
        </authorList>
    </citation>
    <scope>NUCLEOTIDE SEQUENCE [LARGE SCALE GENOMIC DNA]</scope>
</reference>
<feature type="transmembrane region" description="Helical" evidence="1">
    <location>
        <begin position="76"/>
        <end position="96"/>
    </location>
</feature>
<keyword evidence="1" id="KW-0812">Transmembrane</keyword>
<evidence type="ECO:0000313" key="3">
    <source>
        <dbReference type="Proteomes" id="UP000178106"/>
    </source>
</evidence>
<dbReference type="AlphaFoldDB" id="A0A1G2E0W5"/>
<proteinExistence type="predicted"/>
<feature type="transmembrane region" description="Helical" evidence="1">
    <location>
        <begin position="27"/>
        <end position="56"/>
    </location>
</feature>
<protein>
    <submittedName>
        <fullName evidence="2">Uncharacterized protein</fullName>
    </submittedName>
</protein>
<keyword evidence="1" id="KW-0472">Membrane</keyword>
<keyword evidence="1" id="KW-1133">Transmembrane helix</keyword>
<evidence type="ECO:0000256" key="1">
    <source>
        <dbReference type="SAM" id="Phobius"/>
    </source>
</evidence>
<gene>
    <name evidence="2" type="ORF">A2494_01290</name>
</gene>
<comment type="caution">
    <text evidence="2">The sequence shown here is derived from an EMBL/GenBank/DDBJ whole genome shotgun (WGS) entry which is preliminary data.</text>
</comment>